<organism evidence="2 3">
    <name type="scientific">Solanum commersonii</name>
    <name type="common">Commerson's wild potato</name>
    <name type="synonym">Commerson's nightshade</name>
    <dbReference type="NCBI Taxonomy" id="4109"/>
    <lineage>
        <taxon>Eukaryota</taxon>
        <taxon>Viridiplantae</taxon>
        <taxon>Streptophyta</taxon>
        <taxon>Embryophyta</taxon>
        <taxon>Tracheophyta</taxon>
        <taxon>Spermatophyta</taxon>
        <taxon>Magnoliopsida</taxon>
        <taxon>eudicotyledons</taxon>
        <taxon>Gunneridae</taxon>
        <taxon>Pentapetalae</taxon>
        <taxon>asterids</taxon>
        <taxon>lamiids</taxon>
        <taxon>Solanales</taxon>
        <taxon>Solanaceae</taxon>
        <taxon>Solanoideae</taxon>
        <taxon>Solaneae</taxon>
        <taxon>Solanum</taxon>
    </lineage>
</organism>
<name>A0A9J5WX07_SOLCO</name>
<dbReference type="AlphaFoldDB" id="A0A9J5WX07"/>
<dbReference type="Proteomes" id="UP000824120">
    <property type="component" value="Chromosome 10"/>
</dbReference>
<gene>
    <name evidence="2" type="ORF">H5410_050105</name>
</gene>
<feature type="domain" description="DUF4283" evidence="1">
    <location>
        <begin position="4"/>
        <end position="46"/>
    </location>
</feature>
<evidence type="ECO:0000313" key="2">
    <source>
        <dbReference type="EMBL" id="KAG5579478.1"/>
    </source>
</evidence>
<evidence type="ECO:0000259" key="1">
    <source>
        <dbReference type="Pfam" id="PF14111"/>
    </source>
</evidence>
<dbReference type="Pfam" id="PF14111">
    <property type="entry name" value="DUF4283"/>
    <property type="match status" value="1"/>
</dbReference>
<proteinExistence type="predicted"/>
<comment type="caution">
    <text evidence="2">The sequence shown here is derived from an EMBL/GenBank/DDBJ whole genome shotgun (WGS) entry which is preliminary data.</text>
</comment>
<accession>A0A9J5WX07</accession>
<sequence>MILNENLQYTVMGKFSYGWPDIQELRKLILKQCELKGEVNIGLLSNINEKGKKKEELEFKEQRRRYGYRREYYSRGRKPEQIWNKKAQQQEMNSQLGVNRYNNADLSYVNTKSRKS</sequence>
<protein>
    <recommendedName>
        <fullName evidence="1">DUF4283 domain-containing protein</fullName>
    </recommendedName>
</protein>
<dbReference type="EMBL" id="JACXVP010000010">
    <property type="protein sequence ID" value="KAG5579478.1"/>
    <property type="molecule type" value="Genomic_DNA"/>
</dbReference>
<dbReference type="InterPro" id="IPR025558">
    <property type="entry name" value="DUF4283"/>
</dbReference>
<evidence type="ECO:0000313" key="3">
    <source>
        <dbReference type="Proteomes" id="UP000824120"/>
    </source>
</evidence>
<keyword evidence="3" id="KW-1185">Reference proteome</keyword>
<reference evidence="2 3" key="1">
    <citation type="submission" date="2020-09" db="EMBL/GenBank/DDBJ databases">
        <title>De no assembly of potato wild relative species, Solanum commersonii.</title>
        <authorList>
            <person name="Cho K."/>
        </authorList>
    </citation>
    <scope>NUCLEOTIDE SEQUENCE [LARGE SCALE GENOMIC DNA]</scope>
    <source>
        <strain evidence="2">LZ3.2</strain>
        <tissue evidence="2">Leaf</tissue>
    </source>
</reference>